<comment type="subcellular location">
    <subcellularLocation>
        <location evidence="1 10">Cell outer membrane</location>
        <topology evidence="1 10">Multi-pass membrane protein</topology>
    </subcellularLocation>
</comment>
<dbReference type="PANTHER" id="PTHR30069">
    <property type="entry name" value="TONB-DEPENDENT OUTER MEMBRANE RECEPTOR"/>
    <property type="match status" value="1"/>
</dbReference>
<dbReference type="Gene3D" id="2.40.170.20">
    <property type="entry name" value="TonB-dependent receptor, beta-barrel domain"/>
    <property type="match status" value="1"/>
</dbReference>
<evidence type="ECO:0000259" key="14">
    <source>
        <dbReference type="Pfam" id="PF00593"/>
    </source>
</evidence>
<dbReference type="InterPro" id="IPR000531">
    <property type="entry name" value="Beta-barrel_TonB"/>
</dbReference>
<evidence type="ECO:0000313" key="17">
    <source>
        <dbReference type="Proteomes" id="UP000544872"/>
    </source>
</evidence>
<evidence type="ECO:0000256" key="3">
    <source>
        <dbReference type="ARBA" id="ARBA00022448"/>
    </source>
</evidence>
<evidence type="ECO:0000259" key="15">
    <source>
        <dbReference type="Pfam" id="PF07715"/>
    </source>
</evidence>
<accession>A0A7X0DL04</accession>
<comment type="caution">
    <text evidence="16">The sequence shown here is derived from an EMBL/GenBank/DDBJ whole genome shotgun (WGS) entry which is preliminary data.</text>
</comment>
<gene>
    <name evidence="16" type="ORF">FHS48_000035</name>
</gene>
<dbReference type="Pfam" id="PF07715">
    <property type="entry name" value="Plug"/>
    <property type="match status" value="1"/>
</dbReference>
<protein>
    <submittedName>
        <fullName evidence="16">Hemoglobin/transferrin/lactoferrin receptor protein</fullName>
    </submittedName>
</protein>
<dbReference type="Proteomes" id="UP000544872">
    <property type="component" value="Unassembled WGS sequence"/>
</dbReference>
<dbReference type="AlphaFoldDB" id="A0A7X0DL04"/>
<evidence type="ECO:0000313" key="16">
    <source>
        <dbReference type="EMBL" id="MBB6208654.1"/>
    </source>
</evidence>
<comment type="similarity">
    <text evidence="2 10 12">Belongs to the TonB-dependent receptor family.</text>
</comment>
<feature type="domain" description="TonB-dependent receptor-like beta-barrel" evidence="14">
    <location>
        <begin position="260"/>
        <end position="661"/>
    </location>
</feature>
<dbReference type="InterPro" id="IPR012910">
    <property type="entry name" value="Plug_dom"/>
</dbReference>
<evidence type="ECO:0000256" key="4">
    <source>
        <dbReference type="ARBA" id="ARBA00022452"/>
    </source>
</evidence>
<keyword evidence="8 10" id="KW-0472">Membrane</keyword>
<keyword evidence="5 10" id="KW-0812">Transmembrane</keyword>
<dbReference type="NCBIfam" id="TIGR01786">
    <property type="entry name" value="TonB-hemlactrns"/>
    <property type="match status" value="1"/>
</dbReference>
<dbReference type="InterPro" id="IPR011276">
    <property type="entry name" value="TonB_haem/Hb_rcpt"/>
</dbReference>
<evidence type="ECO:0000256" key="1">
    <source>
        <dbReference type="ARBA" id="ARBA00004571"/>
    </source>
</evidence>
<dbReference type="PROSITE" id="PS52016">
    <property type="entry name" value="TONB_DEPENDENT_REC_3"/>
    <property type="match status" value="1"/>
</dbReference>
<feature type="signal peptide" evidence="13">
    <location>
        <begin position="1"/>
        <end position="28"/>
    </location>
</feature>
<dbReference type="NCBIfam" id="TIGR01785">
    <property type="entry name" value="TonB-hemin"/>
    <property type="match status" value="1"/>
</dbReference>
<evidence type="ECO:0000256" key="8">
    <source>
        <dbReference type="ARBA" id="ARBA00023136"/>
    </source>
</evidence>
<reference evidence="16 17" key="1">
    <citation type="submission" date="2020-08" db="EMBL/GenBank/DDBJ databases">
        <title>Genomic Encyclopedia of Type Strains, Phase IV (KMG-IV): sequencing the most valuable type-strain genomes for metagenomic binning, comparative biology and taxonomic classification.</title>
        <authorList>
            <person name="Goeker M."/>
        </authorList>
    </citation>
    <scope>NUCLEOTIDE SEQUENCE [LARGE SCALE GENOMIC DNA]</scope>
    <source>
        <strain evidence="16 17">DSM 11590</strain>
    </source>
</reference>
<dbReference type="InterPro" id="IPR010917">
    <property type="entry name" value="TonB_rcpt_CS"/>
</dbReference>
<sequence>MTPFSRLLRASTAMALVSPLLAASPALAQSTTAQSTTAAAPAVPTYSMGAVTATADRTEKAAIDTAAPVSVRTNEELERFMPSSVSDMLSGIPGVTAYQTAGQPGTKINIRGLQDFGRVNVMVDGARQNFQRSSHGQNTVVFIDPDLIGQVDVVRGPSAVVYGSGAIGGVVNFQTKDAKDLLRKGQTFGGQVTAVYGDNAAERRGSVSGYAVADWVDVVASVSASDRGNFKGGDGVKVNASGWESESGLAKMTLTPNDAHQLRVSAMRSSFDYTAGSGATADKLETDTDTFTLRHRFTPESTRLIDLTTNLTYTDTDQNETRTGSTSNGRKTHVQVTTPGIDLFNTSRFETGSVGHALTIGGDAFHDEVTATRGTGALEFTPGGERTIAGAYIQDEIALNERLSLIGAVRFDTYEMESGSQTVEDTAVSPKLTLGYVVTPGVQVYGSWAQAFRAPSITETLINGTHPAPAPFRFVPNPGLRPETAENMEIGTNVKFDNIALANDRLQWKTSVYRSEVDDYISEYFNMVFGAGGAPNFSASTYGYRNEAEVTLHGVESELVYDAGFAYAGLTLTSARGKNTQTGKKLTSGLGERASLTLGARDRSNGIDGGWKMDGRLGLQDVHDSADGAQASGYLLHGLYVSYTPPQLDDRLTLRASVDNLFDTEYRDRLQTDSLEQGRTVKVGGTVRF</sequence>
<evidence type="ECO:0000256" key="9">
    <source>
        <dbReference type="ARBA" id="ARBA00023237"/>
    </source>
</evidence>
<dbReference type="PANTHER" id="PTHR30069:SF41">
    <property type="entry name" value="HEME_HEMOPEXIN UTILIZATION PROTEIN C"/>
    <property type="match status" value="1"/>
</dbReference>
<keyword evidence="3 10" id="KW-0813">Transport</keyword>
<keyword evidence="6 13" id="KW-0732">Signal</keyword>
<proteinExistence type="inferred from homology"/>
<dbReference type="GO" id="GO:0015344">
    <property type="term" value="F:siderophore uptake transmembrane transporter activity"/>
    <property type="evidence" value="ECO:0007669"/>
    <property type="project" value="TreeGrafter"/>
</dbReference>
<evidence type="ECO:0000256" key="2">
    <source>
        <dbReference type="ARBA" id="ARBA00009810"/>
    </source>
</evidence>
<dbReference type="EMBL" id="JACIIX010000001">
    <property type="protein sequence ID" value="MBB6208654.1"/>
    <property type="molecule type" value="Genomic_DNA"/>
</dbReference>
<organism evidence="16 17">
    <name type="scientific">Novispirillum itersonii</name>
    <name type="common">Aquaspirillum itersonii</name>
    <dbReference type="NCBI Taxonomy" id="189"/>
    <lineage>
        <taxon>Bacteria</taxon>
        <taxon>Pseudomonadati</taxon>
        <taxon>Pseudomonadota</taxon>
        <taxon>Alphaproteobacteria</taxon>
        <taxon>Rhodospirillales</taxon>
        <taxon>Novispirillaceae</taxon>
        <taxon>Novispirillum</taxon>
    </lineage>
</organism>
<keyword evidence="17" id="KW-1185">Reference proteome</keyword>
<dbReference type="Pfam" id="PF00593">
    <property type="entry name" value="TonB_dep_Rec_b-barrel"/>
    <property type="match status" value="1"/>
</dbReference>
<dbReference type="InterPro" id="IPR037066">
    <property type="entry name" value="Plug_dom_sf"/>
</dbReference>
<dbReference type="InterPro" id="IPR010949">
    <property type="entry name" value="TonB_Hb/transfer/lactofer_rcpt"/>
</dbReference>
<dbReference type="InterPro" id="IPR039426">
    <property type="entry name" value="TonB-dep_rcpt-like"/>
</dbReference>
<dbReference type="RefSeq" id="WP_184259794.1">
    <property type="nucleotide sequence ID" value="NZ_JACIIX010000001.1"/>
</dbReference>
<dbReference type="InterPro" id="IPR036942">
    <property type="entry name" value="Beta-barrel_TonB_sf"/>
</dbReference>
<feature type="domain" description="TonB-dependent receptor plug" evidence="15">
    <location>
        <begin position="63"/>
        <end position="170"/>
    </location>
</feature>
<dbReference type="GO" id="GO:0009279">
    <property type="term" value="C:cell outer membrane"/>
    <property type="evidence" value="ECO:0007669"/>
    <property type="project" value="UniProtKB-SubCell"/>
</dbReference>
<evidence type="ECO:0000256" key="12">
    <source>
        <dbReference type="RuleBase" id="RU003357"/>
    </source>
</evidence>
<dbReference type="GO" id="GO:0015232">
    <property type="term" value="F:heme transmembrane transporter activity"/>
    <property type="evidence" value="ECO:0007669"/>
    <property type="project" value="InterPro"/>
</dbReference>
<evidence type="ECO:0000256" key="13">
    <source>
        <dbReference type="SAM" id="SignalP"/>
    </source>
</evidence>
<keyword evidence="16" id="KW-0675">Receptor</keyword>
<keyword evidence="4 10" id="KW-1134">Transmembrane beta strand</keyword>
<feature type="short sequence motif" description="TonB C-terminal box" evidence="11">
    <location>
        <begin position="672"/>
        <end position="689"/>
    </location>
</feature>
<evidence type="ECO:0000256" key="7">
    <source>
        <dbReference type="ARBA" id="ARBA00023077"/>
    </source>
</evidence>
<dbReference type="CDD" id="cd01347">
    <property type="entry name" value="ligand_gated_channel"/>
    <property type="match status" value="1"/>
</dbReference>
<dbReference type="GO" id="GO:0044718">
    <property type="term" value="P:siderophore transmembrane transport"/>
    <property type="evidence" value="ECO:0007669"/>
    <property type="project" value="TreeGrafter"/>
</dbReference>
<evidence type="ECO:0000256" key="5">
    <source>
        <dbReference type="ARBA" id="ARBA00022692"/>
    </source>
</evidence>
<evidence type="ECO:0000256" key="6">
    <source>
        <dbReference type="ARBA" id="ARBA00022729"/>
    </source>
</evidence>
<evidence type="ECO:0000256" key="11">
    <source>
        <dbReference type="PROSITE-ProRule" id="PRU10144"/>
    </source>
</evidence>
<keyword evidence="9 10" id="KW-0998">Cell outer membrane</keyword>
<evidence type="ECO:0000256" key="10">
    <source>
        <dbReference type="PROSITE-ProRule" id="PRU01360"/>
    </source>
</evidence>
<name>A0A7X0DL04_NOVIT</name>
<keyword evidence="7 12" id="KW-0798">TonB box</keyword>
<dbReference type="Gene3D" id="2.170.130.10">
    <property type="entry name" value="TonB-dependent receptor, plug domain"/>
    <property type="match status" value="1"/>
</dbReference>
<dbReference type="PROSITE" id="PS01156">
    <property type="entry name" value="TONB_DEPENDENT_REC_2"/>
    <property type="match status" value="1"/>
</dbReference>
<dbReference type="SUPFAM" id="SSF56935">
    <property type="entry name" value="Porins"/>
    <property type="match status" value="1"/>
</dbReference>
<feature type="chain" id="PRO_5031401146" evidence="13">
    <location>
        <begin position="29"/>
        <end position="689"/>
    </location>
</feature>